<evidence type="ECO:0000313" key="1">
    <source>
        <dbReference type="EMBL" id="OYR09147.1"/>
    </source>
</evidence>
<dbReference type="AlphaFoldDB" id="A0A256F2S1"/>
<gene>
    <name evidence="1" type="ORF">CEV33_2873</name>
</gene>
<dbReference type="Proteomes" id="UP000216478">
    <property type="component" value="Unassembled WGS sequence"/>
</dbReference>
<protein>
    <submittedName>
        <fullName evidence="1">Uncharacterized protein</fullName>
    </submittedName>
</protein>
<proteinExistence type="predicted"/>
<reference evidence="1 2" key="1">
    <citation type="submission" date="2017-07" db="EMBL/GenBank/DDBJ databases">
        <title>Phylogenetic study on the rhizospheric bacterium Ochrobactrum sp. A44.</title>
        <authorList>
            <person name="Krzyzanowska D.M."/>
            <person name="Ossowicki A."/>
            <person name="Rajewska M."/>
            <person name="Maciag T."/>
            <person name="Kaczynski Z."/>
            <person name="Czerwicka M."/>
            <person name="Jafra S."/>
        </authorList>
    </citation>
    <scope>NUCLEOTIDE SEQUENCE [LARGE SCALE GENOMIC DNA]</scope>
    <source>
        <strain evidence="1 2">OgA9a</strain>
    </source>
</reference>
<sequence length="62" mass="6757">MAPNAANLVRIVKKPERLIGVESAMASGGRPSRFVFFGSFDFCTMPAVFTFQIVDSIACYHG</sequence>
<dbReference type="EMBL" id="NNRL01000164">
    <property type="protein sequence ID" value="OYR09147.1"/>
    <property type="molecule type" value="Genomic_DNA"/>
</dbReference>
<name>A0A256F2S1_9HYPH</name>
<evidence type="ECO:0000313" key="2">
    <source>
        <dbReference type="Proteomes" id="UP000216478"/>
    </source>
</evidence>
<organism evidence="1 2">
    <name type="scientific">Brucella grignonensis</name>
    <dbReference type="NCBI Taxonomy" id="94627"/>
    <lineage>
        <taxon>Bacteria</taxon>
        <taxon>Pseudomonadati</taxon>
        <taxon>Pseudomonadota</taxon>
        <taxon>Alphaproteobacteria</taxon>
        <taxon>Hyphomicrobiales</taxon>
        <taxon>Brucellaceae</taxon>
        <taxon>Brucella/Ochrobactrum group</taxon>
        <taxon>Brucella</taxon>
    </lineage>
</organism>
<comment type="caution">
    <text evidence="1">The sequence shown here is derived from an EMBL/GenBank/DDBJ whole genome shotgun (WGS) entry which is preliminary data.</text>
</comment>
<keyword evidence="2" id="KW-1185">Reference proteome</keyword>
<accession>A0A256F2S1</accession>